<dbReference type="Proteomes" id="UP000479710">
    <property type="component" value="Unassembled WGS sequence"/>
</dbReference>
<reference evidence="1 2" key="1">
    <citation type="submission" date="2019-11" db="EMBL/GenBank/DDBJ databases">
        <title>Whole genome sequence of Oryza granulata.</title>
        <authorList>
            <person name="Li W."/>
        </authorList>
    </citation>
    <scope>NUCLEOTIDE SEQUENCE [LARGE SCALE GENOMIC DNA]</scope>
    <source>
        <strain evidence="2">cv. Menghai</strain>
        <tissue evidence="1">Leaf</tissue>
    </source>
</reference>
<evidence type="ECO:0000313" key="2">
    <source>
        <dbReference type="Proteomes" id="UP000479710"/>
    </source>
</evidence>
<organism evidence="1 2">
    <name type="scientific">Oryza meyeriana var. granulata</name>
    <dbReference type="NCBI Taxonomy" id="110450"/>
    <lineage>
        <taxon>Eukaryota</taxon>
        <taxon>Viridiplantae</taxon>
        <taxon>Streptophyta</taxon>
        <taxon>Embryophyta</taxon>
        <taxon>Tracheophyta</taxon>
        <taxon>Spermatophyta</taxon>
        <taxon>Magnoliopsida</taxon>
        <taxon>Liliopsida</taxon>
        <taxon>Poales</taxon>
        <taxon>Poaceae</taxon>
        <taxon>BOP clade</taxon>
        <taxon>Oryzoideae</taxon>
        <taxon>Oryzeae</taxon>
        <taxon>Oryzinae</taxon>
        <taxon>Oryza</taxon>
        <taxon>Oryza meyeriana</taxon>
    </lineage>
</organism>
<dbReference type="AlphaFoldDB" id="A0A6G1E9R9"/>
<proteinExistence type="predicted"/>
<accession>A0A6G1E9R9</accession>
<dbReference type="EMBL" id="SPHZ02000004">
    <property type="protein sequence ID" value="KAF0921538.1"/>
    <property type="molecule type" value="Genomic_DNA"/>
</dbReference>
<protein>
    <submittedName>
        <fullName evidence="1">Uncharacterized protein</fullName>
    </submittedName>
</protein>
<name>A0A6G1E9R9_9ORYZ</name>
<sequence length="93" mass="10244">MAGPAARKTTRHDPCVPSWCQARAGGSVGIDIGSARRRPPVRKDTWVAAATTLHAVVVFRARLPRQRIVNFSSLKRERRGARVVWGEEPCRAG</sequence>
<gene>
    <name evidence="1" type="ORF">E2562_009279</name>
</gene>
<keyword evidence="2" id="KW-1185">Reference proteome</keyword>
<comment type="caution">
    <text evidence="1">The sequence shown here is derived from an EMBL/GenBank/DDBJ whole genome shotgun (WGS) entry which is preliminary data.</text>
</comment>
<evidence type="ECO:0000313" key="1">
    <source>
        <dbReference type="EMBL" id="KAF0921538.1"/>
    </source>
</evidence>